<dbReference type="PANTHER" id="PTHR21180">
    <property type="entry name" value="ENDONUCLEASE/EXONUCLEASE/PHOSPHATASE FAMILY DOMAIN-CONTAINING PROTEIN 1"/>
    <property type="match status" value="1"/>
</dbReference>
<dbReference type="SUPFAM" id="SSF47781">
    <property type="entry name" value="RuvA domain 2-like"/>
    <property type="match status" value="1"/>
</dbReference>
<dbReference type="OrthoDB" id="9790239at2"/>
<dbReference type="RefSeq" id="WP_119866113.1">
    <property type="nucleotide sequence ID" value="NZ_CP016786.1"/>
</dbReference>
<dbReference type="SMART" id="SM00278">
    <property type="entry name" value="HhH1"/>
    <property type="match status" value="2"/>
</dbReference>
<gene>
    <name evidence="3" type="ORF">BEN51_10970</name>
</gene>
<evidence type="ECO:0000313" key="3">
    <source>
        <dbReference type="EMBL" id="ASW43986.1"/>
    </source>
</evidence>
<feature type="domain" description="Helix-hairpin-helix DNA-binding motif class 1" evidence="2">
    <location>
        <begin position="197"/>
        <end position="216"/>
    </location>
</feature>
<feature type="domain" description="Helix-hairpin-helix DNA-binding motif class 1" evidence="2">
    <location>
        <begin position="167"/>
        <end position="186"/>
    </location>
</feature>
<dbReference type="NCBIfam" id="TIGR00426">
    <property type="entry name" value="competence protein ComEA helix-hairpin-helix repeat region"/>
    <property type="match status" value="1"/>
</dbReference>
<dbReference type="AlphaFoldDB" id="A0A343JEM8"/>
<sequence length="219" mass="24894">MNNYLKNIKIRNIIILFLAFIFIVLSIYFYRDNKSKVFMDEYMEDIFVEESVSTISEDYNALNDLSIEKESKNTIVVEIKGEVKNPDVYEMEEGSIIKDLIEKAGGLTSEANIDKINRAAKLNPNQLIIIPNKNSSEENFLGESEIIYGETNESSEKLININTASLEELTKINGIGETKAKSIIEYREKNGAFKSIEEIKNVKGIGEKTFEKLKDSITI</sequence>
<dbReference type="GO" id="GO:0015627">
    <property type="term" value="C:type II protein secretion system complex"/>
    <property type="evidence" value="ECO:0007669"/>
    <property type="project" value="TreeGrafter"/>
</dbReference>
<evidence type="ECO:0000259" key="2">
    <source>
        <dbReference type="SMART" id="SM00278"/>
    </source>
</evidence>
<proteinExistence type="predicted"/>
<dbReference type="Pfam" id="PF10531">
    <property type="entry name" value="SLBB"/>
    <property type="match status" value="1"/>
</dbReference>
<dbReference type="GO" id="GO:0003677">
    <property type="term" value="F:DNA binding"/>
    <property type="evidence" value="ECO:0007669"/>
    <property type="project" value="InterPro"/>
</dbReference>
<dbReference type="InterPro" id="IPR004509">
    <property type="entry name" value="Competence_ComEA_HhH"/>
</dbReference>
<reference evidence="3 4" key="1">
    <citation type="submission" date="2016-08" db="EMBL/GenBank/DDBJ databases">
        <title>Complete Genome Sequence Of The Indigo Reducing Clostridium isatidis DSM15098.</title>
        <authorList>
            <person name="Little G.T."/>
            <person name="Minton N.P."/>
        </authorList>
    </citation>
    <scope>NUCLEOTIDE SEQUENCE [LARGE SCALE GENOMIC DNA]</scope>
    <source>
        <strain evidence="3 4">DSM 15098</strain>
    </source>
</reference>
<evidence type="ECO:0000256" key="1">
    <source>
        <dbReference type="SAM" id="Phobius"/>
    </source>
</evidence>
<dbReference type="GO" id="GO:0015628">
    <property type="term" value="P:protein secretion by the type II secretion system"/>
    <property type="evidence" value="ECO:0007669"/>
    <property type="project" value="TreeGrafter"/>
</dbReference>
<dbReference type="Pfam" id="PF12836">
    <property type="entry name" value="HHH_3"/>
    <property type="match status" value="1"/>
</dbReference>
<dbReference type="PANTHER" id="PTHR21180:SF32">
    <property type="entry name" value="ENDONUCLEASE_EXONUCLEASE_PHOSPHATASE FAMILY DOMAIN-CONTAINING PROTEIN 1"/>
    <property type="match status" value="1"/>
</dbReference>
<dbReference type="GO" id="GO:0006281">
    <property type="term" value="P:DNA repair"/>
    <property type="evidence" value="ECO:0007669"/>
    <property type="project" value="InterPro"/>
</dbReference>
<dbReference type="Gene3D" id="3.10.20.600">
    <property type="match status" value="1"/>
</dbReference>
<dbReference type="InterPro" id="IPR019554">
    <property type="entry name" value="Soluble_ligand-bd"/>
</dbReference>
<dbReference type="EMBL" id="CP016786">
    <property type="protein sequence ID" value="ASW43986.1"/>
    <property type="molecule type" value="Genomic_DNA"/>
</dbReference>
<dbReference type="KEGG" id="cia:BEN51_10970"/>
<keyword evidence="1" id="KW-0472">Membrane</keyword>
<protein>
    <submittedName>
        <fullName evidence="3">Competence protein ComEA</fullName>
    </submittedName>
</protein>
<name>A0A343JEM8_9CLOT</name>
<keyword evidence="1" id="KW-0812">Transmembrane</keyword>
<dbReference type="InterPro" id="IPR010994">
    <property type="entry name" value="RuvA_2-like"/>
</dbReference>
<organism evidence="3 4">
    <name type="scientific">Clostridium isatidis</name>
    <dbReference type="NCBI Taxonomy" id="182773"/>
    <lineage>
        <taxon>Bacteria</taxon>
        <taxon>Bacillati</taxon>
        <taxon>Bacillota</taxon>
        <taxon>Clostridia</taxon>
        <taxon>Eubacteriales</taxon>
        <taxon>Clostridiaceae</taxon>
        <taxon>Clostridium</taxon>
    </lineage>
</organism>
<keyword evidence="1" id="KW-1133">Transmembrane helix</keyword>
<dbReference type="Proteomes" id="UP000264883">
    <property type="component" value="Chromosome"/>
</dbReference>
<dbReference type="SUPFAM" id="SSF142984">
    <property type="entry name" value="Nqo1 middle domain-like"/>
    <property type="match status" value="1"/>
</dbReference>
<dbReference type="InterPro" id="IPR003583">
    <property type="entry name" value="Hlx-hairpin-Hlx_DNA-bd_motif"/>
</dbReference>
<accession>A0A343JEM8</accession>
<dbReference type="Gene3D" id="1.10.150.280">
    <property type="entry name" value="AF1531-like domain"/>
    <property type="match status" value="1"/>
</dbReference>
<feature type="transmembrane region" description="Helical" evidence="1">
    <location>
        <begin position="12"/>
        <end position="30"/>
    </location>
</feature>
<evidence type="ECO:0000313" key="4">
    <source>
        <dbReference type="Proteomes" id="UP000264883"/>
    </source>
</evidence>
<keyword evidence="4" id="KW-1185">Reference proteome</keyword>
<dbReference type="InterPro" id="IPR051675">
    <property type="entry name" value="Endo/Exo/Phosphatase_dom_1"/>
</dbReference>